<reference evidence="2 3" key="1">
    <citation type="submission" date="2014-08" db="EMBL/GenBank/DDBJ databases">
        <authorList>
            <person name="Moulin Lionel"/>
        </authorList>
    </citation>
    <scope>NUCLEOTIDE SEQUENCE [LARGE SCALE GENOMIC DNA]</scope>
</reference>
<organism evidence="2 3">
    <name type="scientific">Mesorhizobium plurifarium</name>
    <dbReference type="NCBI Taxonomy" id="69974"/>
    <lineage>
        <taxon>Bacteria</taxon>
        <taxon>Pseudomonadati</taxon>
        <taxon>Pseudomonadota</taxon>
        <taxon>Alphaproteobacteria</taxon>
        <taxon>Hyphomicrobiales</taxon>
        <taxon>Phyllobacteriaceae</taxon>
        <taxon>Mesorhizobium</taxon>
    </lineage>
</organism>
<gene>
    <name evidence="2" type="ORF">MPL3365_230076</name>
</gene>
<dbReference type="EMBL" id="CCNE01000016">
    <property type="protein sequence ID" value="CDX56164.1"/>
    <property type="molecule type" value="Genomic_DNA"/>
</dbReference>
<proteinExistence type="predicted"/>
<dbReference type="AlphaFoldDB" id="A0A090G403"/>
<evidence type="ECO:0000313" key="3">
    <source>
        <dbReference type="Proteomes" id="UP000046122"/>
    </source>
</evidence>
<feature type="coiled-coil region" evidence="1">
    <location>
        <begin position="26"/>
        <end position="53"/>
    </location>
</feature>
<evidence type="ECO:0000313" key="2">
    <source>
        <dbReference type="EMBL" id="CDX56164.1"/>
    </source>
</evidence>
<keyword evidence="1" id="KW-0175">Coiled coil</keyword>
<protein>
    <submittedName>
        <fullName evidence="2">Uncharacterized protein</fullName>
    </submittedName>
</protein>
<name>A0A090G403_MESPL</name>
<accession>A0A090G403</accession>
<sequence length="111" mass="13192">MDRFIARENIKHFVDRLHTETDQRTRSTLQKLLIAEEDKLAKLSERLDVMDHNVLRITDLAVMQRARLNGAHMDGDGAALARRHLENLEQLYERFMLRRRHVESEIMRSPM</sequence>
<dbReference type="Proteomes" id="UP000046122">
    <property type="component" value="Unassembled WGS sequence"/>
</dbReference>
<evidence type="ECO:0000256" key="1">
    <source>
        <dbReference type="SAM" id="Coils"/>
    </source>
</evidence>